<dbReference type="OrthoDB" id="2967263at2759"/>
<gene>
    <name evidence="1" type="ORF">BDV23DRAFT_168755</name>
</gene>
<proteinExistence type="predicted"/>
<keyword evidence="1" id="KW-0436">Ligase</keyword>
<organism evidence="1">
    <name type="scientific">Petromyces alliaceus</name>
    <name type="common">Aspergillus alliaceus</name>
    <dbReference type="NCBI Taxonomy" id="209559"/>
    <lineage>
        <taxon>Eukaryota</taxon>
        <taxon>Fungi</taxon>
        <taxon>Dikarya</taxon>
        <taxon>Ascomycota</taxon>
        <taxon>Pezizomycotina</taxon>
        <taxon>Eurotiomycetes</taxon>
        <taxon>Eurotiomycetidae</taxon>
        <taxon>Eurotiales</taxon>
        <taxon>Aspergillaceae</taxon>
        <taxon>Aspergillus</taxon>
        <taxon>Aspergillus subgen. Circumdati</taxon>
    </lineage>
</organism>
<dbReference type="GO" id="GO:0016874">
    <property type="term" value="F:ligase activity"/>
    <property type="evidence" value="ECO:0007669"/>
    <property type="project" value="UniProtKB-KW"/>
</dbReference>
<accession>A0A5N7CPE2</accession>
<evidence type="ECO:0000313" key="1">
    <source>
        <dbReference type="EMBL" id="KAE8395617.1"/>
    </source>
</evidence>
<name>A0A5N7CPE2_PETAA</name>
<sequence>MPKLTTYEDNPFQAELQSRYENHRANRNAQQATQTWHQTSQAGISTQGIYQSSNCLVVWARPTSLVRDLIKFVQNELSSVTPYLWLIPAENLHIKVLEIAYSFTEDQIDSLIVVYSFSYRTRLIKPIVSFDSVAIALSFVPTAGKASDARQSTAEDVYSYHHLCQDIFDIVQAAGTPLASRWLSQEGTGLGKSAVDPVKTKQLTDKIEDINQKLQAEYWPNQNEVNGHGEWLVGQEKGLVIRRGRLWYSGGEDVQVGLGYA</sequence>
<dbReference type="InterPro" id="IPR009097">
    <property type="entry name" value="Cyclic_Pdiesterase"/>
</dbReference>
<dbReference type="SUPFAM" id="SSF55144">
    <property type="entry name" value="LigT-like"/>
    <property type="match status" value="1"/>
</dbReference>
<dbReference type="Proteomes" id="UP000326877">
    <property type="component" value="Unassembled WGS sequence"/>
</dbReference>
<dbReference type="EMBL" id="ML735218">
    <property type="protein sequence ID" value="KAE8395617.1"/>
    <property type="molecule type" value="Genomic_DNA"/>
</dbReference>
<protein>
    <submittedName>
        <fullName evidence="1">RNA ligase/cyclic nucleotide phosphodiesterase</fullName>
    </submittedName>
</protein>
<dbReference type="AlphaFoldDB" id="A0A5N7CPE2"/>
<reference evidence="1" key="1">
    <citation type="submission" date="2019-04" db="EMBL/GenBank/DDBJ databases">
        <title>Friends and foes A comparative genomics studyof 23 Aspergillus species from section Flavi.</title>
        <authorList>
            <consortium name="DOE Joint Genome Institute"/>
            <person name="Kjaerbolling I."/>
            <person name="Vesth T."/>
            <person name="Frisvad J.C."/>
            <person name="Nybo J.L."/>
            <person name="Theobald S."/>
            <person name="Kildgaard S."/>
            <person name="Isbrandt T."/>
            <person name="Kuo A."/>
            <person name="Sato A."/>
            <person name="Lyhne E.K."/>
            <person name="Kogle M.E."/>
            <person name="Wiebenga A."/>
            <person name="Kun R.S."/>
            <person name="Lubbers R.J."/>
            <person name="Makela M.R."/>
            <person name="Barry K."/>
            <person name="Chovatia M."/>
            <person name="Clum A."/>
            <person name="Daum C."/>
            <person name="Haridas S."/>
            <person name="He G."/>
            <person name="LaButti K."/>
            <person name="Lipzen A."/>
            <person name="Mondo S."/>
            <person name="Riley R."/>
            <person name="Salamov A."/>
            <person name="Simmons B.A."/>
            <person name="Magnuson J.K."/>
            <person name="Henrissat B."/>
            <person name="Mortensen U.H."/>
            <person name="Larsen T.O."/>
            <person name="Devries R.P."/>
            <person name="Grigoriev I.V."/>
            <person name="Machida M."/>
            <person name="Baker S.E."/>
            <person name="Andersen M.R."/>
        </authorList>
    </citation>
    <scope>NUCLEOTIDE SEQUENCE [LARGE SCALE GENOMIC DNA]</scope>
    <source>
        <strain evidence="1">IBT 14317</strain>
    </source>
</reference>